<feature type="transmembrane region" description="Helical" evidence="2">
    <location>
        <begin position="162"/>
        <end position="183"/>
    </location>
</feature>
<evidence type="ECO:0000256" key="1">
    <source>
        <dbReference type="SAM" id="MobiDB-lite"/>
    </source>
</evidence>
<feature type="transmembrane region" description="Helical" evidence="2">
    <location>
        <begin position="93"/>
        <end position="117"/>
    </location>
</feature>
<reference evidence="4" key="1">
    <citation type="submission" date="2022-03" db="EMBL/GenBank/DDBJ databases">
        <title>Draft genome sequence of Aduncisulcus paluster, a free-living microaerophilic Fornicata.</title>
        <authorList>
            <person name="Yuyama I."/>
            <person name="Kume K."/>
            <person name="Tamura T."/>
            <person name="Inagaki Y."/>
            <person name="Hashimoto T."/>
        </authorList>
    </citation>
    <scope>NUCLEOTIDE SEQUENCE</scope>
    <source>
        <strain evidence="4">NY0171</strain>
    </source>
</reference>
<gene>
    <name evidence="4" type="ORF">ADUPG1_008265</name>
</gene>
<keyword evidence="2" id="KW-1133">Transmembrane helix</keyword>
<feature type="transmembrane region" description="Helical" evidence="2">
    <location>
        <begin position="1263"/>
        <end position="1284"/>
    </location>
</feature>
<sequence length="1320" mass="147149">MNSIFEWDEEQQMKKFKKLWLKTYTPSQIRQVQHQRGTEMSFTLIKALIFMFQWIYITSGFLLMLLLLSIITSPLFSIVFIQNALSYFLNVPAVVFTCITLFYYVSYAMLVYVYTFCWRCRLAIVSLRAIAGEFCLFLASLFFGLFFIISNYGNEHTDTTKPLAIMISLSFTVCCLISMVVLYGRCIEFSVKRIKLVSKGVEFGDESVKKREGWWIKMRRKFAENRKSAPSSSRNSVKWFSKKSTAAPLPAGDTDSTIIPADAQESAPRSPKCSYICGTEPCSTDDGNQTASAENTVDDFSPVSSSNSCGSRLSIVIKAIFKYRSTPFIVFIAAYFLTFLMYIIGSIFLLRDPDSRETKTPFQVGMSILLMFIWISIIFLISASFKPFRIRPVAVGSVPPHVACGRENTGCDCVCGCVMCDSEEFLWGEEGEMERYRRTVERRNRRELVKGHIYDAIDVNKMRLERPELTKSRDSSGEIALRKKLMSISQHSSLATLSATRDDIEDIPGETHDSSEKESDPMDSIRRHLPRALPMSLKPLSLVPTDETAEKQQQEVVFEVGVEVASQPVTADKPDEDVGIVADTARRSSETGSVSQRSSISSSSSAEGSNSPLFSSSSFHVTYGPGIPDGKDGRLPPRPSSGHLEAGSQDKSGMDMVIEETVGKKTTVSLAVENTTKRDAVLHSSPSDSSTLSGESSNTSKVEPGSLSSGVLSFNTLQTFKETAEQLGNPLEELLAMHPSINAFVSAVMLVVCSLVGLLFTCSIFLLAMQAAKADRTDSSSAIASSLFSFNSHSSPSLDCPLCDSEHTYSSHSTNIDHSSFSSSSSSYAYDGLHHSSPSLDLSLPIPHTHVESLHTLIHTFTHTTGTTKRQRERMLERITDIVWEMKEELLQGSGNRRIDGNSLQEENIFVAKDFLIVGEVKAAHDYLFEQVNLCCSRKSVHSESLNTSSSSSIKSTSSAYLSALDGSYSTSSYGDHDYTTCTVTLPGENTDWLNIVDYAVLSEIPYRTMQNATAITDSYFSTENVILTEPSTDESVPSDIQPEIAYLMDFHFPDRNLSVVSVRGTWNMMDVFEDVIIFFDCLIYNAFVPFAPMTRDLNRNFGAFSFQIEGFLQYILSGQRYGGIYQAETERYVQYVKEQRPDEEVIVVGHSLGGFIASLVAAAQDIRSVTFSQPGQHLNSRKFDVDHNTLWKNVLAVVPLYDAIRWIDSYGIQDVMSIHHFDCPFSAHNLQGSICELATACGVDKALGWCGDVRENNCGQTYSTLILFVVVVVGIDLLIIFMYTSRKSKQRVNDLLMKEEEEKRKCKMVCIGCKKREMI</sequence>
<comment type="caution">
    <text evidence="4">The sequence shown here is derived from an EMBL/GenBank/DDBJ whole genome shotgun (WGS) entry which is preliminary data.</text>
</comment>
<dbReference type="Gene3D" id="3.40.50.1820">
    <property type="entry name" value="alpha/beta hydrolase"/>
    <property type="match status" value="1"/>
</dbReference>
<dbReference type="Proteomes" id="UP001057375">
    <property type="component" value="Unassembled WGS sequence"/>
</dbReference>
<dbReference type="EMBL" id="BQXS01010902">
    <property type="protein sequence ID" value="GKT35016.1"/>
    <property type="molecule type" value="Genomic_DNA"/>
</dbReference>
<feature type="transmembrane region" description="Helical" evidence="2">
    <location>
        <begin position="54"/>
        <end position="81"/>
    </location>
</feature>
<dbReference type="InterPro" id="IPR000073">
    <property type="entry name" value="AB_hydrolase_1"/>
</dbReference>
<evidence type="ECO:0000259" key="3">
    <source>
        <dbReference type="Pfam" id="PF00561"/>
    </source>
</evidence>
<keyword evidence="2" id="KW-0472">Membrane</keyword>
<feature type="domain" description="AB hydrolase-1" evidence="3">
    <location>
        <begin position="1127"/>
        <end position="1180"/>
    </location>
</feature>
<evidence type="ECO:0000313" key="4">
    <source>
        <dbReference type="EMBL" id="GKT35016.1"/>
    </source>
</evidence>
<evidence type="ECO:0000313" key="5">
    <source>
        <dbReference type="Proteomes" id="UP001057375"/>
    </source>
</evidence>
<proteinExistence type="predicted"/>
<feature type="transmembrane region" description="Helical" evidence="2">
    <location>
        <begin position="328"/>
        <end position="350"/>
    </location>
</feature>
<evidence type="ECO:0000256" key="2">
    <source>
        <dbReference type="SAM" id="Phobius"/>
    </source>
</evidence>
<feature type="transmembrane region" description="Helical" evidence="2">
    <location>
        <begin position="129"/>
        <end position="150"/>
    </location>
</feature>
<keyword evidence="2" id="KW-0812">Transmembrane</keyword>
<feature type="compositionally biased region" description="Low complexity" evidence="1">
    <location>
        <begin position="684"/>
        <end position="700"/>
    </location>
</feature>
<feature type="transmembrane region" description="Helical" evidence="2">
    <location>
        <begin position="743"/>
        <end position="769"/>
    </location>
</feature>
<feature type="compositionally biased region" description="Basic and acidic residues" evidence="1">
    <location>
        <begin position="509"/>
        <end position="523"/>
    </location>
</feature>
<feature type="region of interest" description="Disordered" evidence="1">
    <location>
        <begin position="496"/>
        <end position="523"/>
    </location>
</feature>
<organism evidence="4 5">
    <name type="scientific">Aduncisulcus paluster</name>
    <dbReference type="NCBI Taxonomy" id="2918883"/>
    <lineage>
        <taxon>Eukaryota</taxon>
        <taxon>Metamonada</taxon>
        <taxon>Carpediemonas-like organisms</taxon>
        <taxon>Aduncisulcus</taxon>
    </lineage>
</organism>
<name>A0ABQ5KSN2_9EUKA</name>
<accession>A0ABQ5KSN2</accession>
<protein>
    <recommendedName>
        <fullName evidence="3">AB hydrolase-1 domain-containing protein</fullName>
    </recommendedName>
</protein>
<dbReference type="Pfam" id="PF00561">
    <property type="entry name" value="Abhydrolase_1"/>
    <property type="match status" value="1"/>
</dbReference>
<feature type="transmembrane region" description="Helical" evidence="2">
    <location>
        <begin position="362"/>
        <end position="381"/>
    </location>
</feature>
<keyword evidence="5" id="KW-1185">Reference proteome</keyword>
<feature type="region of interest" description="Disordered" evidence="1">
    <location>
        <begin position="583"/>
        <end position="653"/>
    </location>
</feature>
<dbReference type="InterPro" id="IPR029058">
    <property type="entry name" value="AB_hydrolase_fold"/>
</dbReference>
<dbReference type="SUPFAM" id="SSF53474">
    <property type="entry name" value="alpha/beta-Hydrolases"/>
    <property type="match status" value="1"/>
</dbReference>
<feature type="compositionally biased region" description="Low complexity" evidence="1">
    <location>
        <begin position="593"/>
        <end position="618"/>
    </location>
</feature>
<feature type="region of interest" description="Disordered" evidence="1">
    <location>
        <begin position="677"/>
        <end position="706"/>
    </location>
</feature>